<gene>
    <name evidence="5" type="ORF">HNR06_005235</name>
</gene>
<dbReference type="SUPFAM" id="SSF52172">
    <property type="entry name" value="CheY-like"/>
    <property type="match status" value="1"/>
</dbReference>
<feature type="domain" description="HTH luxR-type" evidence="3">
    <location>
        <begin position="134"/>
        <end position="199"/>
    </location>
</feature>
<dbReference type="Proteomes" id="UP000584931">
    <property type="component" value="Unassembled WGS sequence"/>
</dbReference>
<dbReference type="PRINTS" id="PR00038">
    <property type="entry name" value="HTHLUXR"/>
</dbReference>
<dbReference type="PROSITE" id="PS50043">
    <property type="entry name" value="HTH_LUXR_2"/>
    <property type="match status" value="1"/>
</dbReference>
<evidence type="ECO:0000256" key="2">
    <source>
        <dbReference type="PROSITE-ProRule" id="PRU00169"/>
    </source>
</evidence>
<dbReference type="GO" id="GO:0000160">
    <property type="term" value="P:phosphorelay signal transduction system"/>
    <property type="evidence" value="ECO:0007669"/>
    <property type="project" value="InterPro"/>
</dbReference>
<keyword evidence="2" id="KW-0597">Phosphoprotein</keyword>
<dbReference type="GO" id="GO:0006355">
    <property type="term" value="P:regulation of DNA-templated transcription"/>
    <property type="evidence" value="ECO:0007669"/>
    <property type="project" value="InterPro"/>
</dbReference>
<feature type="domain" description="Response regulatory" evidence="4">
    <location>
        <begin position="3"/>
        <end position="119"/>
    </location>
</feature>
<dbReference type="PANTHER" id="PTHR43214">
    <property type="entry name" value="TWO-COMPONENT RESPONSE REGULATOR"/>
    <property type="match status" value="1"/>
</dbReference>
<sequence length="201" mass="21999">MIRVLIAEDMRLLRMALTSLLELEADIEVVASLETGDAIVPASLEAKPDVALLDIDLPGTDGISAAEQMYELLPSCRVIIVTNLGLPTHLRRALNARISGFLLKDTPPSRLAASIRAVMNDERVIDPQLALSALESRKSPLTERETQVLRLVAEGVDAPQIARTLFLSPGTVRNYLTTTVNKLRARNRIDAVRIAAEEGWL</sequence>
<accession>A0A7Y9XGZ5</accession>
<keyword evidence="1" id="KW-0238">DNA-binding</keyword>
<dbReference type="SUPFAM" id="SSF46894">
    <property type="entry name" value="C-terminal effector domain of the bipartite response regulators"/>
    <property type="match status" value="1"/>
</dbReference>
<proteinExistence type="predicted"/>
<organism evidence="5 6">
    <name type="scientific">Nocardiopsis sinuspersici</name>
    <dbReference type="NCBI Taxonomy" id="501010"/>
    <lineage>
        <taxon>Bacteria</taxon>
        <taxon>Bacillati</taxon>
        <taxon>Actinomycetota</taxon>
        <taxon>Actinomycetes</taxon>
        <taxon>Streptosporangiales</taxon>
        <taxon>Nocardiopsidaceae</taxon>
        <taxon>Nocardiopsis</taxon>
    </lineage>
</organism>
<dbReference type="SMART" id="SM00448">
    <property type="entry name" value="REC"/>
    <property type="match status" value="1"/>
</dbReference>
<evidence type="ECO:0000313" key="5">
    <source>
        <dbReference type="EMBL" id="NYH55646.1"/>
    </source>
</evidence>
<dbReference type="InterPro" id="IPR001789">
    <property type="entry name" value="Sig_transdc_resp-reg_receiver"/>
</dbReference>
<comment type="caution">
    <text evidence="5">The sequence shown here is derived from an EMBL/GenBank/DDBJ whole genome shotgun (WGS) entry which is preliminary data.</text>
</comment>
<protein>
    <submittedName>
        <fullName evidence="5">Two-component system response regulator DesR</fullName>
    </submittedName>
</protein>
<evidence type="ECO:0000259" key="3">
    <source>
        <dbReference type="PROSITE" id="PS50043"/>
    </source>
</evidence>
<dbReference type="AlphaFoldDB" id="A0A7Y9XGZ5"/>
<dbReference type="PANTHER" id="PTHR43214:SF42">
    <property type="entry name" value="TRANSCRIPTIONAL REGULATORY PROTEIN DESR"/>
    <property type="match status" value="1"/>
</dbReference>
<name>A0A7Y9XGZ5_9ACTN</name>
<evidence type="ECO:0000313" key="6">
    <source>
        <dbReference type="Proteomes" id="UP000584931"/>
    </source>
</evidence>
<reference evidence="5 6" key="1">
    <citation type="submission" date="2020-07" db="EMBL/GenBank/DDBJ databases">
        <title>Sequencing the genomes of 1000 actinobacteria strains.</title>
        <authorList>
            <person name="Klenk H.-P."/>
        </authorList>
    </citation>
    <scope>NUCLEOTIDE SEQUENCE [LARGE SCALE GENOMIC DNA]</scope>
    <source>
        <strain evidence="5 6">DSM 45278</strain>
    </source>
</reference>
<dbReference type="CDD" id="cd06170">
    <property type="entry name" value="LuxR_C_like"/>
    <property type="match status" value="1"/>
</dbReference>
<dbReference type="PROSITE" id="PS50110">
    <property type="entry name" value="RESPONSE_REGULATORY"/>
    <property type="match status" value="1"/>
</dbReference>
<evidence type="ECO:0000256" key="1">
    <source>
        <dbReference type="ARBA" id="ARBA00023125"/>
    </source>
</evidence>
<dbReference type="SMART" id="SM00421">
    <property type="entry name" value="HTH_LUXR"/>
    <property type="match status" value="1"/>
</dbReference>
<feature type="modified residue" description="4-aspartylphosphate" evidence="2">
    <location>
        <position position="54"/>
    </location>
</feature>
<dbReference type="InterPro" id="IPR011006">
    <property type="entry name" value="CheY-like_superfamily"/>
</dbReference>
<dbReference type="Pfam" id="PF00072">
    <property type="entry name" value="Response_reg"/>
    <property type="match status" value="1"/>
</dbReference>
<dbReference type="InterPro" id="IPR039420">
    <property type="entry name" value="WalR-like"/>
</dbReference>
<dbReference type="Gene3D" id="3.40.50.2300">
    <property type="match status" value="1"/>
</dbReference>
<dbReference type="InterPro" id="IPR016032">
    <property type="entry name" value="Sig_transdc_resp-reg_C-effctor"/>
</dbReference>
<dbReference type="EMBL" id="JACCHL010000001">
    <property type="protein sequence ID" value="NYH55646.1"/>
    <property type="molecule type" value="Genomic_DNA"/>
</dbReference>
<dbReference type="InterPro" id="IPR000792">
    <property type="entry name" value="Tscrpt_reg_LuxR_C"/>
</dbReference>
<dbReference type="RefSeq" id="WP_179811635.1">
    <property type="nucleotide sequence ID" value="NZ_JACCHL010000001.1"/>
</dbReference>
<dbReference type="GO" id="GO:0003677">
    <property type="term" value="F:DNA binding"/>
    <property type="evidence" value="ECO:0007669"/>
    <property type="project" value="UniProtKB-KW"/>
</dbReference>
<evidence type="ECO:0000259" key="4">
    <source>
        <dbReference type="PROSITE" id="PS50110"/>
    </source>
</evidence>
<dbReference type="Pfam" id="PF00196">
    <property type="entry name" value="GerE"/>
    <property type="match status" value="1"/>
</dbReference>